<accession>U5NZB1</accession>
<dbReference type="Gene3D" id="3.40.50.300">
    <property type="entry name" value="P-loop containing nucleotide triphosphate hydrolases"/>
    <property type="match status" value="2"/>
</dbReference>
<protein>
    <submittedName>
        <fullName evidence="2">Putative VirB4-like ATP /GTP-binding protein</fullName>
    </submittedName>
</protein>
<gene>
    <name evidence="2" type="ORF">AP13_p00750</name>
</gene>
<dbReference type="SUPFAM" id="SSF52540">
    <property type="entry name" value="P-loop containing nucleoside triphosphate hydrolases"/>
    <property type="match status" value="1"/>
</dbReference>
<geneLocation type="plasmid" evidence="2">
    <name>pAP13</name>
</geneLocation>
<proteinExistence type="predicted"/>
<keyword evidence="2" id="KW-0614">Plasmid</keyword>
<name>U5NZB1_9MICO</name>
<feature type="region of interest" description="Disordered" evidence="1">
    <location>
        <begin position="311"/>
        <end position="334"/>
    </location>
</feature>
<organism evidence="2">
    <name type="scientific">Brevibacterium sp. Ap13</name>
    <dbReference type="NCBI Taxonomy" id="1406197"/>
    <lineage>
        <taxon>Bacteria</taxon>
        <taxon>Bacillati</taxon>
        <taxon>Actinomycetota</taxon>
        <taxon>Actinomycetes</taxon>
        <taxon>Micrococcales</taxon>
        <taxon>Brevibacteriaceae</taxon>
        <taxon>Brevibacterium</taxon>
    </lineage>
</organism>
<sequence>MFTGTSTLYDTYAHLQGNLLWTHNGSVWAMWRMRGVAYGLRSKRDRKTVRDLHKVMMQQLRGEVLLLGLTTAEGPAGVVRRMIEGIDLNEAPEWAAEVEATWDVLEDVPMGSRAFWMAVPLSNPGLKMITEPLKAGVRQATRAADLGSGLPPQEDIAFRMGQMREIEDVLPKAFHPRRATVSDYVWIAHHSQSRGLSVDFAVPGSRMGINERTDEETILYAQQGSVIPTPVIDEGAQSDETARTVHIAKTRPVLKVTQPGSDESSYQTLLALSGVPAGGVEFPGSEYLNRLDETGLEVDFVDRWKISSKENAARKNRSASKKVFEQADQREGDQAALGRTDLERSMAEQRAYVAELDSTENEVEVEVTSIFAVSGSDVASSKANAKALAQWFKNVFEYKLHMPIGGQEELWDAMQPGSVRSRLVRDYAQLTTSRNAASSVPMAMNALGDDIGMCFALNRSGGRNNIVILDLEGASTTLEVSASIGIAGELGAGKSFCMKKIVGGVVDRGGSAFMIDHSDSAEWAIYLKSVVGSEIVDFKEPERSIDPLRILGQEEGGEALQSFLAPLLSLDLRSTDGTALSELLDPEYLTEFGIDSTTTLLEHMLSDACEVENAKAIGRKLRNFAQKKFARAMFDDSLPPLDIRARAVVAATRGVNLPTKDELQSPHLFKQMRLDKIFGRAVYALLAALGRQYCFADRSRLAIFGVDETHHVTGSPEGEAEIMTFIREGRKALASVLLGSHDPEADFGSDTLRGLIPTRIVMRHRDDNLARKSLKWLGFNETDDTFEDFVKELTEDTSPVTVLENGEDGVDENRRGEGFMRDSRGRPGRIQVLPPARKIRHIAAKASPGEAALREQQEMLAEV</sequence>
<reference evidence="2" key="1">
    <citation type="journal article" date="2013" name="Genome Announc.">
        <title>Complete Genome Sequence of pAP13, a Large Linear Plasmid of a Brevibacterium Strain Isolated from a Saline Lake at 4,200 Meters above Sea Level in Argentina.</title>
        <authorList>
            <person name="Dib J.R."/>
            <person name="Schuldes J."/>
            <person name="Thurmer A."/>
            <person name="Farias M.E."/>
            <person name="Daniel R."/>
            <person name="Meinhardt F."/>
        </authorList>
    </citation>
    <scope>NUCLEOTIDE SEQUENCE</scope>
    <source>
        <strain evidence="2">Ap13</strain>
        <plasmid evidence="2">pAP13</plasmid>
    </source>
</reference>
<evidence type="ECO:0000313" key="2">
    <source>
        <dbReference type="EMBL" id="AGY35384.1"/>
    </source>
</evidence>
<dbReference type="InterPro" id="IPR027417">
    <property type="entry name" value="P-loop_NTPase"/>
</dbReference>
<dbReference type="RefSeq" id="WP_023164821.1">
    <property type="nucleotide sequence ID" value="NC_022590.1"/>
</dbReference>
<dbReference type="Pfam" id="PF12846">
    <property type="entry name" value="AAA_10"/>
    <property type="match status" value="1"/>
</dbReference>
<evidence type="ECO:0000256" key="1">
    <source>
        <dbReference type="SAM" id="MobiDB-lite"/>
    </source>
</evidence>
<dbReference type="EMBL" id="KF577590">
    <property type="protein sequence ID" value="AGY35384.1"/>
    <property type="molecule type" value="Genomic_DNA"/>
</dbReference>
<feature type="compositionally biased region" description="Basic and acidic residues" evidence="1">
    <location>
        <begin position="322"/>
        <end position="333"/>
    </location>
</feature>
<dbReference type="AlphaFoldDB" id="U5NZB1"/>